<dbReference type="AlphaFoldDB" id="A0A930V0R8"/>
<gene>
    <name evidence="1" type="ORF">ISG29_07895</name>
</gene>
<dbReference type="RefSeq" id="WP_194502885.1">
    <property type="nucleotide sequence ID" value="NZ_JADIVZ010000003.1"/>
</dbReference>
<accession>A0A930V0R8</accession>
<dbReference type="EMBL" id="JADIVZ010000003">
    <property type="protein sequence ID" value="MBF4161610.1"/>
    <property type="molecule type" value="Genomic_DNA"/>
</dbReference>
<evidence type="ECO:0000313" key="2">
    <source>
        <dbReference type="Proteomes" id="UP000656804"/>
    </source>
</evidence>
<reference evidence="1" key="1">
    <citation type="submission" date="2020-11" db="EMBL/GenBank/DDBJ databases">
        <title>Nocardioides sp. CBS4Y-1, whole genome shotgun sequence.</title>
        <authorList>
            <person name="Tuo L."/>
        </authorList>
    </citation>
    <scope>NUCLEOTIDE SEQUENCE</scope>
    <source>
        <strain evidence="1">CBS4Y-1</strain>
    </source>
</reference>
<name>A0A930V0R8_9ACTN</name>
<evidence type="ECO:0000313" key="1">
    <source>
        <dbReference type="EMBL" id="MBF4161610.1"/>
    </source>
</evidence>
<sequence>MRHRVAFAASYRLAALPFGITPQRCWVEVTTAAMRVRYGLWSLETPLTNITGTVRSGGFSFVKTAGPPHLSFADRGVSFTPNGDDALCVSFRDAVPGIDPTGLLRRVLRHPGVTLGVEDPERLRTDLRDQGATV</sequence>
<comment type="caution">
    <text evidence="1">The sequence shown here is derived from an EMBL/GenBank/DDBJ whole genome shotgun (WGS) entry which is preliminary data.</text>
</comment>
<protein>
    <submittedName>
        <fullName evidence="1">Uncharacterized protein</fullName>
    </submittedName>
</protein>
<dbReference type="Proteomes" id="UP000656804">
    <property type="component" value="Unassembled WGS sequence"/>
</dbReference>
<organism evidence="1 2">
    <name type="scientific">Nocardioides acrostichi</name>
    <dbReference type="NCBI Taxonomy" id="2784339"/>
    <lineage>
        <taxon>Bacteria</taxon>
        <taxon>Bacillati</taxon>
        <taxon>Actinomycetota</taxon>
        <taxon>Actinomycetes</taxon>
        <taxon>Propionibacteriales</taxon>
        <taxon>Nocardioidaceae</taxon>
        <taxon>Nocardioides</taxon>
    </lineage>
</organism>
<keyword evidence="2" id="KW-1185">Reference proteome</keyword>
<proteinExistence type="predicted"/>